<feature type="domain" description="TonB-dependent receptor plug" evidence="15">
    <location>
        <begin position="66"/>
        <end position="175"/>
    </location>
</feature>
<name>A0A099KDA4_COLPS</name>
<dbReference type="InterPro" id="IPR039426">
    <property type="entry name" value="TonB-dep_rcpt-like"/>
</dbReference>
<dbReference type="OrthoDB" id="9760620at2"/>
<dbReference type="PANTHER" id="PTHR30069:SF29">
    <property type="entry name" value="HEMOGLOBIN AND HEMOGLOBIN-HAPTOGLOBIN-BINDING PROTEIN 1-RELATED"/>
    <property type="match status" value="1"/>
</dbReference>
<keyword evidence="6 13" id="KW-0732">Signal</keyword>
<dbReference type="SUPFAM" id="SSF56935">
    <property type="entry name" value="Porins"/>
    <property type="match status" value="1"/>
</dbReference>
<dbReference type="InterPro" id="IPR000531">
    <property type="entry name" value="Beta-barrel_TonB"/>
</dbReference>
<evidence type="ECO:0000256" key="6">
    <source>
        <dbReference type="ARBA" id="ARBA00022729"/>
    </source>
</evidence>
<keyword evidence="3 11" id="KW-0813">Transport</keyword>
<evidence type="ECO:0000256" key="2">
    <source>
        <dbReference type="ARBA" id="ARBA00008143"/>
    </source>
</evidence>
<evidence type="ECO:0000256" key="1">
    <source>
        <dbReference type="ARBA" id="ARBA00004571"/>
    </source>
</evidence>
<keyword evidence="5 11" id="KW-0812">Transmembrane</keyword>
<dbReference type="PROSITE" id="PS52016">
    <property type="entry name" value="TONB_DEPENDENT_REC_3"/>
    <property type="match status" value="1"/>
</dbReference>
<dbReference type="InterPro" id="IPR036942">
    <property type="entry name" value="Beta-barrel_TonB_sf"/>
</dbReference>
<feature type="signal peptide" evidence="13">
    <location>
        <begin position="1"/>
        <end position="36"/>
    </location>
</feature>
<keyword evidence="10 11" id="KW-0998">Cell outer membrane</keyword>
<evidence type="ECO:0000256" key="8">
    <source>
        <dbReference type="ARBA" id="ARBA00023136"/>
    </source>
</evidence>
<evidence type="ECO:0000256" key="11">
    <source>
        <dbReference type="PROSITE-ProRule" id="PRU01360"/>
    </source>
</evidence>
<keyword evidence="9 16" id="KW-0675">Receptor</keyword>
<keyword evidence="8 11" id="KW-0472">Membrane</keyword>
<dbReference type="Pfam" id="PF07715">
    <property type="entry name" value="Plug"/>
    <property type="match status" value="1"/>
</dbReference>
<sequence length="725" mass="80700" precursor="true">MYFISCKIKSMYKQPYSACLCFCALSLTSYSGITMADDQQQIEHSNSSHNEVIVITGSRQASDLLSFAGNVDRISTEDINSVSAAQPGDILNRATGVHIQSNNGMESLPSVRSPVLTGPGAAGAFLFLEDGIATRSAGFANNNALSELNLAQASEIEVIRGPASAVYGSNAVHGVINVLTKAPSDEGDVSLLFGPNERIQLQGTLGREMDQHAVSGNFQAIEEEGYRDDSGFTSFKVNGRHDYEQGADKISTLISGFVLDQDTAGFISSRDNGSDCFSSDYADENLYKDRDAMEKNCDDDAYRKWSSLRIATNWQRLLTAKTHFSITPYFRVNQMEFRQHYLPSKAIEENGHYSLGVTSNYYWQIEANLAFVMGIDAEWTEGELTQTQQKPDSFSFGKARQQGIHYDYEVEASTIAPYIQGDWQANDVLKLTASIRFDATEYRYNNLIADGTSKADGSSCVNNSGEAVPCLYLRPSDSDDHFDNTSTKFGFNYQFAADTALFGTWSQGFRAPQTTDLYRLQNQQVVGEIDSEEINSTEIGLRGITDKLQYEAVIYTMTKNNFFFRDANGLNVTDGKTSHQGLELGVNYDITDNVNLAVNYSYGDHEYEFDRPSSGVVKGNEIDTAPKHLANTRLRWLPTTSTSLELEWLHMGDYYLDPANEHKYEGHDLWQLRAAMQLTSHVNLFARIENLTDEKYASRADYAFGSYRFFGGQPRAIHFGVSANF</sequence>
<dbReference type="Gene3D" id="2.40.170.20">
    <property type="entry name" value="TonB-dependent receptor, beta-barrel domain"/>
    <property type="match status" value="1"/>
</dbReference>
<comment type="subcellular location">
    <subcellularLocation>
        <location evidence="1 11">Cell outer membrane</location>
        <topology evidence="1 11">Multi-pass membrane protein</topology>
    </subcellularLocation>
</comment>
<dbReference type="GO" id="GO:0015344">
    <property type="term" value="F:siderophore uptake transmembrane transporter activity"/>
    <property type="evidence" value="ECO:0007669"/>
    <property type="project" value="TreeGrafter"/>
</dbReference>
<keyword evidence="4 11" id="KW-1134">Transmembrane beta strand</keyword>
<evidence type="ECO:0000259" key="15">
    <source>
        <dbReference type="Pfam" id="PF07715"/>
    </source>
</evidence>
<feature type="domain" description="TonB-dependent receptor-like beta-barrel" evidence="14">
    <location>
        <begin position="274"/>
        <end position="691"/>
    </location>
</feature>
<dbReference type="GO" id="GO:0009279">
    <property type="term" value="C:cell outer membrane"/>
    <property type="evidence" value="ECO:0007669"/>
    <property type="project" value="UniProtKB-SubCell"/>
</dbReference>
<evidence type="ECO:0000256" key="3">
    <source>
        <dbReference type="ARBA" id="ARBA00022448"/>
    </source>
</evidence>
<evidence type="ECO:0000256" key="12">
    <source>
        <dbReference type="RuleBase" id="RU003357"/>
    </source>
</evidence>
<dbReference type="Proteomes" id="UP000029843">
    <property type="component" value="Unassembled WGS sequence"/>
</dbReference>
<evidence type="ECO:0000256" key="10">
    <source>
        <dbReference type="ARBA" id="ARBA00023237"/>
    </source>
</evidence>
<dbReference type="InterPro" id="IPR012910">
    <property type="entry name" value="Plug_dom"/>
</dbReference>
<dbReference type="Pfam" id="PF00593">
    <property type="entry name" value="TonB_dep_Rec_b-barrel"/>
    <property type="match status" value="1"/>
</dbReference>
<evidence type="ECO:0000256" key="9">
    <source>
        <dbReference type="ARBA" id="ARBA00023170"/>
    </source>
</evidence>
<comment type="similarity">
    <text evidence="2">Belongs to the TonB-dependent receptor family. Hemoglobin/haptoglobin binding protein subfamily.</text>
</comment>
<evidence type="ECO:0000256" key="5">
    <source>
        <dbReference type="ARBA" id="ARBA00022692"/>
    </source>
</evidence>
<reference evidence="16 17" key="1">
    <citation type="submission" date="2014-08" db="EMBL/GenBank/DDBJ databases">
        <title>Genomic and Phenotypic Diversity of Colwellia psychrerythraea strains from Disparate Marine Basins.</title>
        <authorList>
            <person name="Techtmann S.M."/>
            <person name="Stelling S.C."/>
            <person name="Utturkar S.M."/>
            <person name="Alshibli N."/>
            <person name="Harris A."/>
            <person name="Brown S.D."/>
            <person name="Hazen T.C."/>
        </authorList>
    </citation>
    <scope>NUCLEOTIDE SEQUENCE [LARGE SCALE GENOMIC DNA]</scope>
    <source>
        <strain evidence="16 17">ND2E</strain>
    </source>
</reference>
<evidence type="ECO:0000256" key="4">
    <source>
        <dbReference type="ARBA" id="ARBA00022452"/>
    </source>
</evidence>
<evidence type="ECO:0000313" key="16">
    <source>
        <dbReference type="EMBL" id="KGJ87543.1"/>
    </source>
</evidence>
<evidence type="ECO:0000259" key="14">
    <source>
        <dbReference type="Pfam" id="PF00593"/>
    </source>
</evidence>
<feature type="chain" id="PRO_5001956727" evidence="13">
    <location>
        <begin position="37"/>
        <end position="725"/>
    </location>
</feature>
<evidence type="ECO:0000313" key="17">
    <source>
        <dbReference type="Proteomes" id="UP000029843"/>
    </source>
</evidence>
<dbReference type="InterPro" id="IPR037066">
    <property type="entry name" value="Plug_dom_sf"/>
</dbReference>
<comment type="caution">
    <text evidence="16">The sequence shown here is derived from an EMBL/GenBank/DDBJ whole genome shotgun (WGS) entry which is preliminary data.</text>
</comment>
<protein>
    <submittedName>
        <fullName evidence="16">TonB-dependent receptor</fullName>
    </submittedName>
</protein>
<evidence type="ECO:0000256" key="7">
    <source>
        <dbReference type="ARBA" id="ARBA00023077"/>
    </source>
</evidence>
<keyword evidence="7 12" id="KW-0798">TonB box</keyword>
<organism evidence="16 17">
    <name type="scientific">Colwellia psychrerythraea</name>
    <name type="common">Vibrio psychroerythus</name>
    <dbReference type="NCBI Taxonomy" id="28229"/>
    <lineage>
        <taxon>Bacteria</taxon>
        <taxon>Pseudomonadati</taxon>
        <taxon>Pseudomonadota</taxon>
        <taxon>Gammaproteobacteria</taxon>
        <taxon>Alteromonadales</taxon>
        <taxon>Colwelliaceae</taxon>
        <taxon>Colwellia</taxon>
    </lineage>
</organism>
<accession>A0A099KDA4</accession>
<proteinExistence type="inferred from homology"/>
<dbReference type="PANTHER" id="PTHR30069">
    <property type="entry name" value="TONB-DEPENDENT OUTER MEMBRANE RECEPTOR"/>
    <property type="match status" value="1"/>
</dbReference>
<dbReference type="PATRIC" id="fig|28229.4.peg.3641"/>
<dbReference type="Gene3D" id="2.170.130.10">
    <property type="entry name" value="TonB-dependent receptor, plug domain"/>
    <property type="match status" value="1"/>
</dbReference>
<dbReference type="GO" id="GO:0044718">
    <property type="term" value="P:siderophore transmembrane transport"/>
    <property type="evidence" value="ECO:0007669"/>
    <property type="project" value="TreeGrafter"/>
</dbReference>
<dbReference type="AlphaFoldDB" id="A0A099KDA4"/>
<gene>
    <name evidence="16" type="ORF">ND2E_4281</name>
</gene>
<evidence type="ECO:0000256" key="13">
    <source>
        <dbReference type="SAM" id="SignalP"/>
    </source>
</evidence>
<dbReference type="EMBL" id="JQED01000053">
    <property type="protein sequence ID" value="KGJ87543.1"/>
    <property type="molecule type" value="Genomic_DNA"/>
</dbReference>